<accession>A0ABW0F9M8</accession>
<organism evidence="2 3">
    <name type="scientific">Bosea minatitlanensis</name>
    <dbReference type="NCBI Taxonomy" id="128782"/>
    <lineage>
        <taxon>Bacteria</taxon>
        <taxon>Pseudomonadati</taxon>
        <taxon>Pseudomonadota</taxon>
        <taxon>Alphaproteobacteria</taxon>
        <taxon>Hyphomicrobiales</taxon>
        <taxon>Boseaceae</taxon>
        <taxon>Bosea</taxon>
    </lineage>
</organism>
<comment type="caution">
    <text evidence="2">The sequence shown here is derived from an EMBL/GenBank/DDBJ whole genome shotgun (WGS) entry which is preliminary data.</text>
</comment>
<dbReference type="EMBL" id="JBHSLI010000008">
    <property type="protein sequence ID" value="MFC5295135.1"/>
    <property type="molecule type" value="Genomic_DNA"/>
</dbReference>
<keyword evidence="3" id="KW-1185">Reference proteome</keyword>
<dbReference type="Proteomes" id="UP001595976">
    <property type="component" value="Unassembled WGS sequence"/>
</dbReference>
<reference evidence="3" key="1">
    <citation type="journal article" date="2019" name="Int. J. Syst. Evol. Microbiol.">
        <title>The Global Catalogue of Microorganisms (GCM) 10K type strain sequencing project: providing services to taxonomists for standard genome sequencing and annotation.</title>
        <authorList>
            <consortium name="The Broad Institute Genomics Platform"/>
            <consortium name="The Broad Institute Genome Sequencing Center for Infectious Disease"/>
            <person name="Wu L."/>
            <person name="Ma J."/>
        </authorList>
    </citation>
    <scope>NUCLEOTIDE SEQUENCE [LARGE SCALE GENOMIC DNA]</scope>
    <source>
        <strain evidence="3">CGMCC 1.15643</strain>
    </source>
</reference>
<protein>
    <submittedName>
        <fullName evidence="2">Uncharacterized protein</fullName>
    </submittedName>
</protein>
<dbReference type="RefSeq" id="WP_260349102.1">
    <property type="nucleotide sequence ID" value="NZ_JAOAOS010000008.1"/>
</dbReference>
<evidence type="ECO:0000256" key="1">
    <source>
        <dbReference type="SAM" id="MobiDB-lite"/>
    </source>
</evidence>
<proteinExistence type="predicted"/>
<name>A0ABW0F9M8_9HYPH</name>
<sequence>MSKKKRNGNREAKKPKQPKLPPQAATSVADLGKQQGLPNRRVGR</sequence>
<evidence type="ECO:0000313" key="3">
    <source>
        <dbReference type="Proteomes" id="UP001595976"/>
    </source>
</evidence>
<gene>
    <name evidence="2" type="ORF">ACFPK2_19260</name>
</gene>
<evidence type="ECO:0000313" key="2">
    <source>
        <dbReference type="EMBL" id="MFC5295135.1"/>
    </source>
</evidence>
<feature type="region of interest" description="Disordered" evidence="1">
    <location>
        <begin position="1"/>
        <end position="44"/>
    </location>
</feature>